<proteinExistence type="predicted"/>
<keyword evidence="1" id="KW-1133">Transmembrane helix</keyword>
<reference evidence="2" key="1">
    <citation type="submission" date="2019-10" db="EMBL/GenBank/DDBJ databases">
        <title>Conservation and host-specific expression of non-tandemly repeated heterogenous ribosome RNA gene in arbuscular mycorrhizal fungi.</title>
        <authorList>
            <person name="Maeda T."/>
            <person name="Kobayashi Y."/>
            <person name="Nakagawa T."/>
            <person name="Ezawa T."/>
            <person name="Yamaguchi K."/>
            <person name="Bino T."/>
            <person name="Nishimoto Y."/>
            <person name="Shigenobu S."/>
            <person name="Kawaguchi M."/>
        </authorList>
    </citation>
    <scope>NUCLEOTIDE SEQUENCE</scope>
    <source>
        <strain evidence="2">HR1</strain>
    </source>
</reference>
<keyword evidence="1" id="KW-0812">Transmembrane</keyword>
<accession>A0A8H3KWG7</accession>
<protein>
    <submittedName>
        <fullName evidence="2">Uncharacterized protein</fullName>
    </submittedName>
</protein>
<sequence length="222" mass="26365">MRLGDVKVSSKFSINFFDSYISDSTKTKISQIGWIIVWNFEMGSFPFSSIRLHRIGVAHLYHNRETNRAGYSDLSTARKYRIRSNSSARGLFHELSRPQFHYPYIRPDLPIQFLWITHFFPVFLPSFLKYYVGNDILPIVSLAPYFHWKAHYILLHFARLMNDFDRLPFCFRRRARMPLPDRTDIYTSLSGLIHFFFYLYLVLLGCFRTIASDENHSYLYGS</sequence>
<dbReference type="Proteomes" id="UP000615446">
    <property type="component" value="Unassembled WGS sequence"/>
</dbReference>
<evidence type="ECO:0000313" key="3">
    <source>
        <dbReference type="Proteomes" id="UP000615446"/>
    </source>
</evidence>
<comment type="caution">
    <text evidence="2">The sequence shown here is derived from an EMBL/GenBank/DDBJ whole genome shotgun (WGS) entry which is preliminary data.</text>
</comment>
<evidence type="ECO:0000256" key="1">
    <source>
        <dbReference type="SAM" id="Phobius"/>
    </source>
</evidence>
<gene>
    <name evidence="2" type="ORF">RCL2_000460000</name>
</gene>
<name>A0A8H3KWG7_9GLOM</name>
<organism evidence="2 3">
    <name type="scientific">Rhizophagus clarus</name>
    <dbReference type="NCBI Taxonomy" id="94130"/>
    <lineage>
        <taxon>Eukaryota</taxon>
        <taxon>Fungi</taxon>
        <taxon>Fungi incertae sedis</taxon>
        <taxon>Mucoromycota</taxon>
        <taxon>Glomeromycotina</taxon>
        <taxon>Glomeromycetes</taxon>
        <taxon>Glomerales</taxon>
        <taxon>Glomeraceae</taxon>
        <taxon>Rhizophagus</taxon>
    </lineage>
</organism>
<evidence type="ECO:0000313" key="2">
    <source>
        <dbReference type="EMBL" id="GES77217.1"/>
    </source>
</evidence>
<dbReference type="EMBL" id="BLAL01000029">
    <property type="protein sequence ID" value="GES77217.1"/>
    <property type="molecule type" value="Genomic_DNA"/>
</dbReference>
<keyword evidence="1" id="KW-0472">Membrane</keyword>
<feature type="transmembrane region" description="Helical" evidence="1">
    <location>
        <begin position="185"/>
        <end position="207"/>
    </location>
</feature>
<dbReference type="AlphaFoldDB" id="A0A8H3KWG7"/>